<evidence type="ECO:0000256" key="1">
    <source>
        <dbReference type="SAM" id="MobiDB-lite"/>
    </source>
</evidence>
<dbReference type="Proteomes" id="UP001060123">
    <property type="component" value="Plasmid pWSM1592_1"/>
</dbReference>
<reference evidence="2" key="1">
    <citation type="submission" date="2022-09" db="EMBL/GenBank/DDBJ databases">
        <title>Australian commercial rhizobial inoculants.</title>
        <authorList>
            <person name="Kohlmeier M.G."/>
            <person name="O'Hara G.W."/>
            <person name="Colombi E."/>
            <person name="Ramsay J.P."/>
            <person name="Terpolilli J."/>
        </authorList>
    </citation>
    <scope>NUCLEOTIDE SEQUENCE</scope>
    <source>
        <strain evidence="2">WSM1592</strain>
        <plasmid evidence="2">pWSM1592_1</plasmid>
    </source>
</reference>
<evidence type="ECO:0000313" key="2">
    <source>
        <dbReference type="EMBL" id="UWU17211.1"/>
    </source>
</evidence>
<evidence type="ECO:0000313" key="3">
    <source>
        <dbReference type="Proteomes" id="UP001060123"/>
    </source>
</evidence>
<sequence>MSLLAIPAEASARIIAIVIAANISIDRITAPRNFIARHQKPKTPSDEVLFRFVYTIIENRRLPGSDVAVRAAETTLTQQPTVVAQICLAGQEQQKLYGCHIAVTFDGQSRLLLKRKAAQISGPEVKKEPPVKTGATAIEKSKPDGNDTMDHPQFADDFQ</sequence>
<gene>
    <name evidence="2" type="ORF">N2599_31055</name>
</gene>
<feature type="region of interest" description="Disordered" evidence="1">
    <location>
        <begin position="122"/>
        <end position="159"/>
    </location>
</feature>
<dbReference type="EMBL" id="CP104144">
    <property type="protein sequence ID" value="UWU17211.1"/>
    <property type="molecule type" value="Genomic_DNA"/>
</dbReference>
<protein>
    <submittedName>
        <fullName evidence="2">Uncharacterized protein</fullName>
    </submittedName>
</protein>
<organism evidence="2 3">
    <name type="scientific">Rhizobium sullae</name>
    <name type="common">Rhizobium hedysari</name>
    <dbReference type="NCBI Taxonomy" id="50338"/>
    <lineage>
        <taxon>Bacteria</taxon>
        <taxon>Pseudomonadati</taxon>
        <taxon>Pseudomonadota</taxon>
        <taxon>Alphaproteobacteria</taxon>
        <taxon>Hyphomicrobiales</taxon>
        <taxon>Rhizobiaceae</taxon>
        <taxon>Rhizobium/Agrobacterium group</taxon>
        <taxon>Rhizobium</taxon>
    </lineage>
</organism>
<dbReference type="RefSeq" id="WP_157814354.1">
    <property type="nucleotide sequence ID" value="NZ_CP104144.1"/>
</dbReference>
<keyword evidence="3" id="KW-1185">Reference proteome</keyword>
<geneLocation type="plasmid" evidence="2 3">
    <name>pWSM1592_1</name>
</geneLocation>
<name>A0ABY5XSZ7_RHISU</name>
<keyword evidence="2" id="KW-0614">Plasmid</keyword>
<feature type="compositionally biased region" description="Basic and acidic residues" evidence="1">
    <location>
        <begin position="139"/>
        <end position="159"/>
    </location>
</feature>
<proteinExistence type="predicted"/>
<accession>A0ABY5XSZ7</accession>